<dbReference type="Proteomes" id="UP000000441">
    <property type="component" value="Chromosome"/>
</dbReference>
<organism evidence="3 4">
    <name type="scientific">Bacillus cereus (strain Q1)</name>
    <dbReference type="NCBI Taxonomy" id="361100"/>
    <lineage>
        <taxon>Bacteria</taxon>
        <taxon>Bacillati</taxon>
        <taxon>Bacillota</taxon>
        <taxon>Bacilli</taxon>
        <taxon>Bacillales</taxon>
        <taxon>Bacillaceae</taxon>
        <taxon>Bacillus</taxon>
        <taxon>Bacillus cereus group</taxon>
    </lineage>
</organism>
<dbReference type="PRINTS" id="PR00778">
    <property type="entry name" value="HTHARSR"/>
</dbReference>
<dbReference type="GO" id="GO:0003700">
    <property type="term" value="F:DNA-binding transcription factor activity"/>
    <property type="evidence" value="ECO:0007669"/>
    <property type="project" value="InterPro"/>
</dbReference>
<dbReference type="PANTHER" id="PTHR38600:SF2">
    <property type="entry name" value="SLL0088 PROTEIN"/>
    <property type="match status" value="1"/>
</dbReference>
<proteinExistence type="predicted"/>
<evidence type="ECO:0000313" key="4">
    <source>
        <dbReference type="Proteomes" id="UP000000441"/>
    </source>
</evidence>
<accession>B9J0D0</accession>
<dbReference type="EMBL" id="CP000227">
    <property type="protein sequence ID" value="ACM14860.1"/>
    <property type="molecule type" value="Genomic_DNA"/>
</dbReference>
<dbReference type="InterPro" id="IPR001845">
    <property type="entry name" value="HTH_ArsR_DNA-bd_dom"/>
</dbReference>
<evidence type="ECO:0000259" key="2">
    <source>
        <dbReference type="SMART" id="SM00418"/>
    </source>
</evidence>
<dbReference type="KEGG" id="bcq:BCQ_4434"/>
<dbReference type="SUPFAM" id="SSF46785">
    <property type="entry name" value="Winged helix' DNA-binding domain"/>
    <property type="match status" value="1"/>
</dbReference>
<protein>
    <submittedName>
        <fullName evidence="3">Transcriptional regulator, ArsR family</fullName>
    </submittedName>
</protein>
<dbReference type="InterPro" id="IPR036388">
    <property type="entry name" value="WH-like_DNA-bd_sf"/>
</dbReference>
<dbReference type="HOGENOM" id="CLU_114835_2_0_9"/>
<dbReference type="Gene3D" id="1.10.10.10">
    <property type="entry name" value="Winged helix-like DNA-binding domain superfamily/Winged helix DNA-binding domain"/>
    <property type="match status" value="1"/>
</dbReference>
<feature type="domain" description="HTH arsR-type" evidence="2">
    <location>
        <begin position="48"/>
        <end position="116"/>
    </location>
</feature>
<dbReference type="PANTHER" id="PTHR38600">
    <property type="entry name" value="TRANSCRIPTIONAL REGULATORY PROTEIN"/>
    <property type="match status" value="1"/>
</dbReference>
<dbReference type="Pfam" id="PF12840">
    <property type="entry name" value="HTH_20"/>
    <property type="match status" value="1"/>
</dbReference>
<gene>
    <name evidence="3" type="primary">arsR</name>
    <name evidence="3" type="ordered locus">BCQ_4434</name>
</gene>
<name>B9J0D0_BACCQ</name>
<sequence length="187" mass="21889">MICIVYQNHKKKRYCLKKLTVMKVDDILKKIGRMVLLMKEIYMIDSLEQLKSISDPLRVKIIHLIGIKPLTSQMLSDELEVPRSKIHYHLKELEKNGLIEVVKTEQVRNFIQMFYQPIAQSIIASPDLLLKQNESNNNFIKAFNVQFGESLAEEFYESLKQLCKNFEEKSSQNDSKIQMHISLTKVD</sequence>
<dbReference type="SMART" id="SM00418">
    <property type="entry name" value="HTH_ARSR"/>
    <property type="match status" value="1"/>
</dbReference>
<dbReference type="CDD" id="cd00090">
    <property type="entry name" value="HTH_ARSR"/>
    <property type="match status" value="1"/>
</dbReference>
<dbReference type="InterPro" id="IPR036390">
    <property type="entry name" value="WH_DNA-bd_sf"/>
</dbReference>
<reference evidence="3 4" key="1">
    <citation type="journal article" date="2009" name="J. Bacteriol.">
        <title>Complete genome sequence of the extremophilic Bacillus cereus strain Q1 with industrial applications.</title>
        <authorList>
            <person name="Xiong Z."/>
            <person name="Jiang Y."/>
            <person name="Qi D."/>
            <person name="Lu H."/>
            <person name="Yang F."/>
            <person name="Yang J."/>
            <person name="Chen L."/>
            <person name="Sun L."/>
            <person name="Xu X."/>
            <person name="Xue Y."/>
            <person name="Zhu Y."/>
            <person name="Jin Q."/>
        </authorList>
    </citation>
    <scope>NUCLEOTIDE SEQUENCE [LARGE SCALE GENOMIC DNA]</scope>
    <source>
        <strain evidence="3 4">Q1</strain>
    </source>
</reference>
<dbReference type="GO" id="GO:0003677">
    <property type="term" value="F:DNA binding"/>
    <property type="evidence" value="ECO:0007669"/>
    <property type="project" value="UniProtKB-KW"/>
</dbReference>
<evidence type="ECO:0000256" key="1">
    <source>
        <dbReference type="ARBA" id="ARBA00023125"/>
    </source>
</evidence>
<dbReference type="InterPro" id="IPR011991">
    <property type="entry name" value="ArsR-like_HTH"/>
</dbReference>
<dbReference type="AlphaFoldDB" id="B9J0D0"/>
<evidence type="ECO:0000313" key="3">
    <source>
        <dbReference type="EMBL" id="ACM14860.1"/>
    </source>
</evidence>
<keyword evidence="1" id="KW-0238">DNA-binding</keyword>